<feature type="region of interest" description="Disordered" evidence="2">
    <location>
        <begin position="64"/>
        <end position="100"/>
    </location>
</feature>
<keyword evidence="1" id="KW-0175">Coiled coil</keyword>
<proteinExistence type="predicted"/>
<dbReference type="AlphaFoldDB" id="A0A6J4PPJ8"/>
<feature type="compositionally biased region" description="Acidic residues" evidence="2">
    <location>
        <begin position="73"/>
        <end position="88"/>
    </location>
</feature>
<feature type="coiled-coil region" evidence="1">
    <location>
        <begin position="21"/>
        <end position="55"/>
    </location>
</feature>
<protein>
    <recommendedName>
        <fullName evidence="4">Cell division protein FtsL</fullName>
    </recommendedName>
</protein>
<evidence type="ECO:0000256" key="1">
    <source>
        <dbReference type="SAM" id="Coils"/>
    </source>
</evidence>
<gene>
    <name evidence="3" type="ORF">AVDCRST_MAG80-2</name>
</gene>
<sequence>MVLVVVPVLLMLGSVYVHTVAAGLSWEAARLEEEKKAAEGEGERLEVKITELSESGRIRALARGDLEMRDPGGDDLETYGGSDGEDVVDGGGEKKKETGE</sequence>
<evidence type="ECO:0008006" key="4">
    <source>
        <dbReference type="Google" id="ProtNLM"/>
    </source>
</evidence>
<accession>A0A6J4PPJ8</accession>
<organism evidence="3">
    <name type="scientific">uncultured Rubrobacteraceae bacterium</name>
    <dbReference type="NCBI Taxonomy" id="349277"/>
    <lineage>
        <taxon>Bacteria</taxon>
        <taxon>Bacillati</taxon>
        <taxon>Actinomycetota</taxon>
        <taxon>Rubrobacteria</taxon>
        <taxon>Rubrobacterales</taxon>
        <taxon>Rubrobacteraceae</taxon>
        <taxon>environmental samples</taxon>
    </lineage>
</organism>
<evidence type="ECO:0000313" key="3">
    <source>
        <dbReference type="EMBL" id="CAA9422303.1"/>
    </source>
</evidence>
<evidence type="ECO:0000256" key="2">
    <source>
        <dbReference type="SAM" id="MobiDB-lite"/>
    </source>
</evidence>
<feature type="compositionally biased region" description="Basic and acidic residues" evidence="2">
    <location>
        <begin position="91"/>
        <end position="100"/>
    </location>
</feature>
<name>A0A6J4PPJ8_9ACTN</name>
<dbReference type="EMBL" id="CADCVC010000002">
    <property type="protein sequence ID" value="CAA9422303.1"/>
    <property type="molecule type" value="Genomic_DNA"/>
</dbReference>
<reference evidence="3" key="1">
    <citation type="submission" date="2020-02" db="EMBL/GenBank/DDBJ databases">
        <authorList>
            <person name="Meier V. D."/>
        </authorList>
    </citation>
    <scope>NUCLEOTIDE SEQUENCE</scope>
    <source>
        <strain evidence="3">AVDCRST_MAG80</strain>
    </source>
</reference>